<evidence type="ECO:0000313" key="5">
    <source>
        <dbReference type="Proteomes" id="UP000286773"/>
    </source>
</evidence>
<dbReference type="GO" id="GO:0080120">
    <property type="term" value="P:CAAX-box protein maturation"/>
    <property type="evidence" value="ECO:0007669"/>
    <property type="project" value="UniProtKB-ARBA"/>
</dbReference>
<dbReference type="Pfam" id="PF02517">
    <property type="entry name" value="Rce1-like"/>
    <property type="match status" value="1"/>
</dbReference>
<feature type="transmembrane region" description="Helical" evidence="2">
    <location>
        <begin position="34"/>
        <end position="54"/>
    </location>
</feature>
<keyword evidence="2" id="KW-0812">Transmembrane</keyword>
<evidence type="ECO:0000256" key="2">
    <source>
        <dbReference type="SAM" id="Phobius"/>
    </source>
</evidence>
<feature type="transmembrane region" description="Helical" evidence="2">
    <location>
        <begin position="158"/>
        <end position="180"/>
    </location>
</feature>
<protein>
    <recommendedName>
        <fullName evidence="3">CAAX prenyl protease 2/Lysostaphin resistance protein A-like domain-containing protein</fullName>
    </recommendedName>
</protein>
<feature type="domain" description="CAAX prenyl protease 2/Lysostaphin resistance protein A-like" evidence="3">
    <location>
        <begin position="118"/>
        <end position="213"/>
    </location>
</feature>
<proteinExistence type="inferred from homology"/>
<accession>A0A430ASX3</accession>
<sequence length="223" mass="24771">MTSLKKNSLVIIGIFLLAYINSFIVSFFSRDPDVLTTMSIVAYFAGAAAIVTVYKAARFPFPLEQKKKSLPRILIWGILGVGLSVLLQNILIQLEVLFFGGQLTSENTENITSIIQSAPFFMIAVAICGPIMEEFVFRFALPNLIVNNLTNGSMPKSGLFWLAAVISSLIFAVFHFDGHYLLYTGLSLFFFWLYRHTGSIWTSVITHTCMNAVVIAARLALLN</sequence>
<dbReference type="AlphaFoldDB" id="A0A430ASX3"/>
<evidence type="ECO:0000256" key="1">
    <source>
        <dbReference type="ARBA" id="ARBA00009067"/>
    </source>
</evidence>
<evidence type="ECO:0000259" key="3">
    <source>
        <dbReference type="Pfam" id="PF02517"/>
    </source>
</evidence>
<keyword evidence="2" id="KW-1133">Transmembrane helix</keyword>
<feature type="transmembrane region" description="Helical" evidence="2">
    <location>
        <begin position="74"/>
        <end position="94"/>
    </location>
</feature>
<dbReference type="GO" id="GO:0004175">
    <property type="term" value="F:endopeptidase activity"/>
    <property type="evidence" value="ECO:0007669"/>
    <property type="project" value="UniProtKB-ARBA"/>
</dbReference>
<comment type="caution">
    <text evidence="4">The sequence shown here is derived from an EMBL/GenBank/DDBJ whole genome shotgun (WGS) entry which is preliminary data.</text>
</comment>
<feature type="transmembrane region" description="Helical" evidence="2">
    <location>
        <begin position="200"/>
        <end position="221"/>
    </location>
</feature>
<evidence type="ECO:0000313" key="4">
    <source>
        <dbReference type="EMBL" id="RSU11153.1"/>
    </source>
</evidence>
<organism evidence="4 5">
    <name type="scientific">Vagococcus acidifermentans</name>
    <dbReference type="NCBI Taxonomy" id="564710"/>
    <lineage>
        <taxon>Bacteria</taxon>
        <taxon>Bacillati</taxon>
        <taxon>Bacillota</taxon>
        <taxon>Bacilli</taxon>
        <taxon>Lactobacillales</taxon>
        <taxon>Enterococcaceae</taxon>
        <taxon>Vagococcus</taxon>
    </lineage>
</organism>
<dbReference type="RefSeq" id="WP_126813911.1">
    <property type="nucleotide sequence ID" value="NZ_NGKC01000009.1"/>
</dbReference>
<feature type="transmembrane region" description="Helical" evidence="2">
    <location>
        <begin position="114"/>
        <end position="137"/>
    </location>
</feature>
<name>A0A430ASX3_9ENTE</name>
<dbReference type="OrthoDB" id="2194912at2"/>
<feature type="transmembrane region" description="Helical" evidence="2">
    <location>
        <begin position="9"/>
        <end position="28"/>
    </location>
</feature>
<dbReference type="EMBL" id="NGKC01000009">
    <property type="protein sequence ID" value="RSU11153.1"/>
    <property type="molecule type" value="Genomic_DNA"/>
</dbReference>
<keyword evidence="5" id="KW-1185">Reference proteome</keyword>
<keyword evidence="2" id="KW-0472">Membrane</keyword>
<dbReference type="PANTHER" id="PTHR36435:SF1">
    <property type="entry name" value="CAAX AMINO TERMINAL PROTEASE FAMILY PROTEIN"/>
    <property type="match status" value="1"/>
</dbReference>
<dbReference type="Proteomes" id="UP000286773">
    <property type="component" value="Unassembled WGS sequence"/>
</dbReference>
<dbReference type="InterPro" id="IPR003675">
    <property type="entry name" value="Rce1/LyrA-like_dom"/>
</dbReference>
<gene>
    <name evidence="4" type="ORF">CBF27_08610</name>
</gene>
<comment type="similarity">
    <text evidence="1">Belongs to the UPF0177 family.</text>
</comment>
<reference evidence="4 5" key="1">
    <citation type="submission" date="2017-05" db="EMBL/GenBank/DDBJ databases">
        <title>Vagococcus spp. assemblies.</title>
        <authorList>
            <person name="Gulvik C.A."/>
        </authorList>
    </citation>
    <scope>NUCLEOTIDE SEQUENCE [LARGE SCALE GENOMIC DNA]</scope>
    <source>
        <strain evidence="4 5">LMG 24798</strain>
    </source>
</reference>
<dbReference type="InterPro" id="IPR052710">
    <property type="entry name" value="CAAX_protease"/>
</dbReference>
<dbReference type="PANTHER" id="PTHR36435">
    <property type="entry name" value="SLR1288 PROTEIN"/>
    <property type="match status" value="1"/>
</dbReference>